<dbReference type="EMBL" id="LAZR01034206">
    <property type="protein sequence ID" value="KKL45954.1"/>
    <property type="molecule type" value="Genomic_DNA"/>
</dbReference>
<evidence type="ECO:0000313" key="1">
    <source>
        <dbReference type="EMBL" id="KKL45954.1"/>
    </source>
</evidence>
<accession>A0A0F9C9Y5</accession>
<protein>
    <submittedName>
        <fullName evidence="1">Uncharacterized protein</fullName>
    </submittedName>
</protein>
<name>A0A0F9C9Y5_9ZZZZ</name>
<comment type="caution">
    <text evidence="1">The sequence shown here is derived from an EMBL/GenBank/DDBJ whole genome shotgun (WGS) entry which is preliminary data.</text>
</comment>
<sequence length="59" mass="7003">MNEYYGWLQGGIFCTDGYGYGLTKSLQTIQIGETDKLIKDHPIEKKEKEVYVYKRKRRI</sequence>
<organism evidence="1">
    <name type="scientific">marine sediment metagenome</name>
    <dbReference type="NCBI Taxonomy" id="412755"/>
    <lineage>
        <taxon>unclassified sequences</taxon>
        <taxon>metagenomes</taxon>
        <taxon>ecological metagenomes</taxon>
    </lineage>
</organism>
<gene>
    <name evidence="1" type="ORF">LCGC14_2350430</name>
</gene>
<proteinExistence type="predicted"/>
<dbReference type="AlphaFoldDB" id="A0A0F9C9Y5"/>
<reference evidence="1" key="1">
    <citation type="journal article" date="2015" name="Nature">
        <title>Complex archaea that bridge the gap between prokaryotes and eukaryotes.</title>
        <authorList>
            <person name="Spang A."/>
            <person name="Saw J.H."/>
            <person name="Jorgensen S.L."/>
            <person name="Zaremba-Niedzwiedzka K."/>
            <person name="Martijn J."/>
            <person name="Lind A.E."/>
            <person name="van Eijk R."/>
            <person name="Schleper C."/>
            <person name="Guy L."/>
            <person name="Ettema T.J."/>
        </authorList>
    </citation>
    <scope>NUCLEOTIDE SEQUENCE</scope>
</reference>